<dbReference type="KEGG" id="nwr:E3U44_12790"/>
<proteinExistence type="predicted"/>
<protein>
    <submittedName>
        <fullName evidence="1">Uncharacterized protein</fullName>
    </submittedName>
</protein>
<keyword evidence="2" id="KW-1185">Reference proteome</keyword>
<name>A0A4P7C142_9GAMM</name>
<dbReference type="EMBL" id="CP038033">
    <property type="protein sequence ID" value="QBQ55290.1"/>
    <property type="molecule type" value="Genomic_DNA"/>
</dbReference>
<accession>A0A4P7C142</accession>
<dbReference type="RefSeq" id="WP_134358553.1">
    <property type="nucleotide sequence ID" value="NZ_CP038033.1"/>
</dbReference>
<gene>
    <name evidence="1" type="ORF">E3U44_12790</name>
</gene>
<dbReference type="Proteomes" id="UP000294325">
    <property type="component" value="Chromosome"/>
</dbReference>
<dbReference type="AlphaFoldDB" id="A0A4P7C142"/>
<reference evidence="1 2" key="1">
    <citation type="submission" date="2019-03" db="EMBL/GenBank/DDBJ databases">
        <title>The genome sequence of Nitrosococcus wardiae strain D1FHST reveals the archetypal metabolic capacity of ammonia-oxidizing Gammaproteobacteria.</title>
        <authorList>
            <person name="Wang L."/>
            <person name="Lim C.K."/>
            <person name="Hanson T.E."/>
            <person name="Dang H."/>
            <person name="Klotz M.G."/>
        </authorList>
    </citation>
    <scope>NUCLEOTIDE SEQUENCE [LARGE SCALE GENOMIC DNA]</scope>
    <source>
        <strain evidence="1 2">D1FHS</strain>
    </source>
</reference>
<evidence type="ECO:0000313" key="2">
    <source>
        <dbReference type="Proteomes" id="UP000294325"/>
    </source>
</evidence>
<dbReference type="OrthoDB" id="5600861at2"/>
<evidence type="ECO:0000313" key="1">
    <source>
        <dbReference type="EMBL" id="QBQ55290.1"/>
    </source>
</evidence>
<sequence length="61" mass="7256">MSAENPLLPRGEELRKALRWLWEQGEITGKTIEQASRQYNLSPLEEDFLIRKFLQKKEPQD</sequence>
<organism evidence="1 2">
    <name type="scientific">Nitrosococcus wardiae</name>
    <dbReference type="NCBI Taxonomy" id="1814290"/>
    <lineage>
        <taxon>Bacteria</taxon>
        <taxon>Pseudomonadati</taxon>
        <taxon>Pseudomonadota</taxon>
        <taxon>Gammaproteobacteria</taxon>
        <taxon>Chromatiales</taxon>
        <taxon>Chromatiaceae</taxon>
        <taxon>Nitrosococcus</taxon>
    </lineage>
</organism>